<evidence type="ECO:0000256" key="3">
    <source>
        <dbReference type="ARBA" id="ARBA00022989"/>
    </source>
</evidence>
<evidence type="ECO:0000256" key="1">
    <source>
        <dbReference type="ARBA" id="ARBA00004141"/>
    </source>
</evidence>
<dbReference type="Pfam" id="PF04932">
    <property type="entry name" value="Wzy_C"/>
    <property type="match status" value="1"/>
</dbReference>
<keyword evidence="3 5" id="KW-1133">Transmembrane helix</keyword>
<evidence type="ECO:0000313" key="8">
    <source>
        <dbReference type="Proteomes" id="UP000480266"/>
    </source>
</evidence>
<evidence type="ECO:0000259" key="6">
    <source>
        <dbReference type="Pfam" id="PF04932"/>
    </source>
</evidence>
<name>A0A7C9VE62_9BRAD</name>
<feature type="transmembrane region" description="Helical" evidence="5">
    <location>
        <begin position="28"/>
        <end position="48"/>
    </location>
</feature>
<feature type="transmembrane region" description="Helical" evidence="5">
    <location>
        <begin position="210"/>
        <end position="231"/>
    </location>
</feature>
<gene>
    <name evidence="7" type="ORF">G4V63_06935</name>
</gene>
<feature type="transmembrane region" description="Helical" evidence="5">
    <location>
        <begin position="119"/>
        <end position="142"/>
    </location>
</feature>
<dbReference type="PANTHER" id="PTHR37422">
    <property type="entry name" value="TEICHURONIC ACID BIOSYNTHESIS PROTEIN TUAE"/>
    <property type="match status" value="1"/>
</dbReference>
<dbReference type="Proteomes" id="UP000480266">
    <property type="component" value="Unassembled WGS sequence"/>
</dbReference>
<dbReference type="GO" id="GO:0016874">
    <property type="term" value="F:ligase activity"/>
    <property type="evidence" value="ECO:0007669"/>
    <property type="project" value="UniProtKB-KW"/>
</dbReference>
<proteinExistence type="predicted"/>
<dbReference type="InterPro" id="IPR007016">
    <property type="entry name" value="O-antigen_ligase-rel_domated"/>
</dbReference>
<accession>A0A7C9VE62</accession>
<dbReference type="PANTHER" id="PTHR37422:SF13">
    <property type="entry name" value="LIPOPOLYSACCHARIDE BIOSYNTHESIS PROTEIN PA4999-RELATED"/>
    <property type="match status" value="1"/>
</dbReference>
<sequence length="434" mass="47700">MMRDALLALGLLLSTASQLRPNGVPIGPGEICLVIWITLMLGGMRNLLRSRVTPALARMLVFWTLFTISLCLGSATAFAISDVHDTDLFIHDILAYPLLAAVSFLSTVEPHAGCRIHRVAWLLTVFSVVFFSIQLASAWGLVVIPQIDPWYWDRLRGLSENPNQLAIFCAMMTFLAIHFAEHAEGFGKRAVAAFCSILSMYVGRLTKSDTFGVILVSGLLLFAALKLRSWLLTSKRNIPVRSAAAGLIVVMLPIIAATSVLFANLIEVEALDIAKEMAKGTRQETSETANIRLDSWSHAIDRGIDSGMLGLGPGPHIEIPSVLVAARREAPEPKYIEHPQVNGTPNFEAHNTFLDLFTQGGLIAVLSFTWLIATAFRSVYRSNLDALTLVVWSIMVLSIFHLIIRHPLFWFAIAFVLVAGTKARAPSFLLNRSK</sequence>
<feature type="transmembrane region" description="Helical" evidence="5">
    <location>
        <begin position="60"/>
        <end position="81"/>
    </location>
</feature>
<reference evidence="7" key="1">
    <citation type="submission" date="2020-02" db="EMBL/GenBank/DDBJ databases">
        <title>Draft genome sequence of Candidatus Afipia apatlaquensis IBT-C3, a potential strain for decolorization of textile dyes.</title>
        <authorList>
            <person name="Sanchez-Reyes A."/>
            <person name="Breton-Deval L."/>
            <person name="Mangelson H."/>
            <person name="Sanchez-Flores A."/>
        </authorList>
    </citation>
    <scope>NUCLEOTIDE SEQUENCE [LARGE SCALE GENOMIC DNA]</scope>
    <source>
        <strain evidence="7">IBT-C3</strain>
    </source>
</reference>
<feature type="transmembrane region" description="Helical" evidence="5">
    <location>
        <begin position="243"/>
        <end position="266"/>
    </location>
</feature>
<keyword evidence="7" id="KW-0436">Ligase</keyword>
<evidence type="ECO:0000256" key="2">
    <source>
        <dbReference type="ARBA" id="ARBA00022692"/>
    </source>
</evidence>
<keyword evidence="8" id="KW-1185">Reference proteome</keyword>
<dbReference type="EMBL" id="JAAMRR010000359">
    <property type="protein sequence ID" value="NGX94966.1"/>
    <property type="molecule type" value="Genomic_DNA"/>
</dbReference>
<keyword evidence="4 5" id="KW-0472">Membrane</keyword>
<feature type="transmembrane region" description="Helical" evidence="5">
    <location>
        <begin position="383"/>
        <end position="403"/>
    </location>
</feature>
<dbReference type="InterPro" id="IPR051533">
    <property type="entry name" value="WaaL-like"/>
</dbReference>
<feature type="domain" description="O-antigen ligase-related" evidence="6">
    <location>
        <begin position="201"/>
        <end position="368"/>
    </location>
</feature>
<organism evidence="7 8">
    <name type="scientific">Candidatus Afipia apatlaquensis</name>
    <dbReference type="NCBI Taxonomy" id="2712852"/>
    <lineage>
        <taxon>Bacteria</taxon>
        <taxon>Pseudomonadati</taxon>
        <taxon>Pseudomonadota</taxon>
        <taxon>Alphaproteobacteria</taxon>
        <taxon>Hyphomicrobiales</taxon>
        <taxon>Nitrobacteraceae</taxon>
        <taxon>Afipia</taxon>
    </lineage>
</organism>
<feature type="transmembrane region" description="Helical" evidence="5">
    <location>
        <begin position="93"/>
        <end position="112"/>
    </location>
</feature>
<comment type="caution">
    <text evidence="7">The sequence shown here is derived from an EMBL/GenBank/DDBJ whole genome shotgun (WGS) entry which is preliminary data.</text>
</comment>
<evidence type="ECO:0000256" key="5">
    <source>
        <dbReference type="SAM" id="Phobius"/>
    </source>
</evidence>
<comment type="subcellular location">
    <subcellularLocation>
        <location evidence="1">Membrane</location>
        <topology evidence="1">Multi-pass membrane protein</topology>
    </subcellularLocation>
</comment>
<feature type="transmembrane region" description="Helical" evidence="5">
    <location>
        <begin position="409"/>
        <end position="430"/>
    </location>
</feature>
<dbReference type="AlphaFoldDB" id="A0A7C9VE62"/>
<evidence type="ECO:0000313" key="7">
    <source>
        <dbReference type="EMBL" id="NGX94966.1"/>
    </source>
</evidence>
<feature type="transmembrane region" description="Helical" evidence="5">
    <location>
        <begin position="356"/>
        <end position="376"/>
    </location>
</feature>
<dbReference type="GO" id="GO:0016020">
    <property type="term" value="C:membrane"/>
    <property type="evidence" value="ECO:0007669"/>
    <property type="project" value="UniProtKB-SubCell"/>
</dbReference>
<evidence type="ECO:0000256" key="4">
    <source>
        <dbReference type="ARBA" id="ARBA00023136"/>
    </source>
</evidence>
<keyword evidence="2 5" id="KW-0812">Transmembrane</keyword>
<protein>
    <submittedName>
        <fullName evidence="7">O-antigen ligase domain-containing protein</fullName>
    </submittedName>
</protein>